<dbReference type="EMBL" id="DXGE01000006">
    <property type="protein sequence ID" value="HIW85086.1"/>
    <property type="molecule type" value="Genomic_DNA"/>
</dbReference>
<protein>
    <submittedName>
        <fullName evidence="2">Glycosyltransferase</fullName>
        <ecNumber evidence="2">2.4.-.-</ecNumber>
    </submittedName>
</protein>
<evidence type="ECO:0000313" key="2">
    <source>
        <dbReference type="EMBL" id="HIW85086.1"/>
    </source>
</evidence>
<dbReference type="PANTHER" id="PTHR22916">
    <property type="entry name" value="GLYCOSYLTRANSFERASE"/>
    <property type="match status" value="1"/>
</dbReference>
<organism evidence="2 3">
    <name type="scientific">Candidatus Eubacterium faecipullorum</name>
    <dbReference type="NCBI Taxonomy" id="2838571"/>
    <lineage>
        <taxon>Bacteria</taxon>
        <taxon>Bacillati</taxon>
        <taxon>Bacillota</taxon>
        <taxon>Clostridia</taxon>
        <taxon>Eubacteriales</taxon>
        <taxon>Eubacteriaceae</taxon>
        <taxon>Eubacterium</taxon>
    </lineage>
</organism>
<dbReference type="GO" id="GO:0016758">
    <property type="term" value="F:hexosyltransferase activity"/>
    <property type="evidence" value="ECO:0007669"/>
    <property type="project" value="UniProtKB-ARBA"/>
</dbReference>
<sequence length="387" mass="45583">MAKVSIIVPAYNVEPYVRECMESITRQTLKDIEIICINDGSTDGTLAILKEYAEKDSRIILVDKENGGYGIGMNIGMSKATGEYIGIVEPDDFVPVNMFGDLYEIAKENDLDFVKADFYRFERAETGDMYLTYNHLDRKNLYYNKVFDPSRTPEAIRFIMNTWSGIYRKAFLDEYNIRHNETPGASFQDNGFWFQTFAFARRGMIIDKPYYMNRRDNPNSSVRNMQKIYCINVEYDHIRDILMQYPETWERFKTYYTLKRFHNSVATLRRISNEFKRDYVERFSKEMKRAKALGEMDEELFTAAERDNLHLLINQPAVYCKLKAMPMNNGPSVMNSNFKQVKAELDKIKRSKSYRIGKAIMYVPVRLKRLAKKIYRAINKKRKGYQK</sequence>
<keyword evidence="2" id="KW-0328">Glycosyltransferase</keyword>
<name>A0A9D1RB59_9FIRM</name>
<reference evidence="2" key="2">
    <citation type="submission" date="2021-04" db="EMBL/GenBank/DDBJ databases">
        <authorList>
            <person name="Gilroy R."/>
        </authorList>
    </citation>
    <scope>NUCLEOTIDE SEQUENCE</scope>
    <source>
        <strain evidence="2">421</strain>
    </source>
</reference>
<dbReference type="AlphaFoldDB" id="A0A9D1RB59"/>
<dbReference type="InterPro" id="IPR001173">
    <property type="entry name" value="Glyco_trans_2-like"/>
</dbReference>
<reference evidence="2" key="1">
    <citation type="journal article" date="2021" name="PeerJ">
        <title>Extensive microbial diversity within the chicken gut microbiome revealed by metagenomics and culture.</title>
        <authorList>
            <person name="Gilroy R."/>
            <person name="Ravi A."/>
            <person name="Getino M."/>
            <person name="Pursley I."/>
            <person name="Horton D.L."/>
            <person name="Alikhan N.F."/>
            <person name="Baker D."/>
            <person name="Gharbi K."/>
            <person name="Hall N."/>
            <person name="Watson M."/>
            <person name="Adriaenssens E.M."/>
            <person name="Foster-Nyarko E."/>
            <person name="Jarju S."/>
            <person name="Secka A."/>
            <person name="Antonio M."/>
            <person name="Oren A."/>
            <person name="Chaudhuri R.R."/>
            <person name="La Ragione R."/>
            <person name="Hildebrand F."/>
            <person name="Pallen M.J."/>
        </authorList>
    </citation>
    <scope>NUCLEOTIDE SEQUENCE</scope>
    <source>
        <strain evidence="2">421</strain>
    </source>
</reference>
<dbReference type="Gene3D" id="3.90.550.10">
    <property type="entry name" value="Spore Coat Polysaccharide Biosynthesis Protein SpsA, Chain A"/>
    <property type="match status" value="1"/>
</dbReference>
<dbReference type="InterPro" id="IPR029044">
    <property type="entry name" value="Nucleotide-diphossugar_trans"/>
</dbReference>
<evidence type="ECO:0000259" key="1">
    <source>
        <dbReference type="Pfam" id="PF00535"/>
    </source>
</evidence>
<comment type="caution">
    <text evidence="2">The sequence shown here is derived from an EMBL/GenBank/DDBJ whole genome shotgun (WGS) entry which is preliminary data.</text>
</comment>
<gene>
    <name evidence="2" type="ORF">IAA48_01175</name>
</gene>
<dbReference type="Pfam" id="PF00535">
    <property type="entry name" value="Glycos_transf_2"/>
    <property type="match status" value="1"/>
</dbReference>
<dbReference type="PANTHER" id="PTHR22916:SF3">
    <property type="entry name" value="UDP-GLCNAC:BETAGAL BETA-1,3-N-ACETYLGLUCOSAMINYLTRANSFERASE-LIKE PROTEIN 1"/>
    <property type="match status" value="1"/>
</dbReference>
<dbReference type="EC" id="2.4.-.-" evidence="2"/>
<dbReference type="Proteomes" id="UP000824205">
    <property type="component" value="Unassembled WGS sequence"/>
</dbReference>
<dbReference type="CDD" id="cd00761">
    <property type="entry name" value="Glyco_tranf_GTA_type"/>
    <property type="match status" value="1"/>
</dbReference>
<accession>A0A9D1RB59</accession>
<keyword evidence="2" id="KW-0808">Transferase</keyword>
<proteinExistence type="predicted"/>
<feature type="domain" description="Glycosyltransferase 2-like" evidence="1">
    <location>
        <begin position="5"/>
        <end position="170"/>
    </location>
</feature>
<evidence type="ECO:0000313" key="3">
    <source>
        <dbReference type="Proteomes" id="UP000824205"/>
    </source>
</evidence>
<dbReference type="SUPFAM" id="SSF53448">
    <property type="entry name" value="Nucleotide-diphospho-sugar transferases"/>
    <property type="match status" value="1"/>
</dbReference>